<keyword evidence="1" id="KW-0378">Hydrolase</keyword>
<comment type="caution">
    <text evidence="1">The sequence shown here is derived from an EMBL/GenBank/DDBJ whole genome shotgun (WGS) entry which is preliminary data.</text>
</comment>
<dbReference type="Gene3D" id="3.40.630.40">
    <property type="entry name" value="Zn-dependent exopeptidases"/>
    <property type="match status" value="1"/>
</dbReference>
<name>A0A0H2M627_VARPD</name>
<dbReference type="Pfam" id="PF05013">
    <property type="entry name" value="FGase"/>
    <property type="match status" value="1"/>
</dbReference>
<evidence type="ECO:0000313" key="2">
    <source>
        <dbReference type="Proteomes" id="UP000035170"/>
    </source>
</evidence>
<reference evidence="1 2" key="1">
    <citation type="submission" date="2015-03" db="EMBL/GenBank/DDBJ databases">
        <title>Genome sequence of Variovorax paradoxus TBEA6.</title>
        <authorList>
            <person name="Poehlein A."/>
            <person name="Schuldes J."/>
            <person name="Wuebbeler J.H."/>
            <person name="Hiessl S."/>
            <person name="Steinbuechel A."/>
            <person name="Daniel R."/>
        </authorList>
    </citation>
    <scope>NUCLEOTIDE SEQUENCE [LARGE SCALE GENOMIC DNA]</scope>
    <source>
        <strain evidence="1 2">TBEA6</strain>
    </source>
</reference>
<dbReference type="RefSeq" id="WP_047787435.1">
    <property type="nucleotide sequence ID" value="NZ_JZWI01000051.1"/>
</dbReference>
<dbReference type="Proteomes" id="UP000035170">
    <property type="component" value="Unassembled WGS sequence"/>
</dbReference>
<dbReference type="GO" id="GO:0016787">
    <property type="term" value="F:hydrolase activity"/>
    <property type="evidence" value="ECO:0007669"/>
    <property type="project" value="UniProtKB-KW"/>
</dbReference>
<gene>
    <name evidence="1" type="ORF">VPARA_63700</name>
</gene>
<keyword evidence="2" id="KW-1185">Reference proteome</keyword>
<dbReference type="EMBL" id="JZWI01000051">
    <property type="protein sequence ID" value="KLN52510.1"/>
    <property type="molecule type" value="Genomic_DNA"/>
</dbReference>
<organism evidence="1 2">
    <name type="scientific">Variovorax paradoxus</name>
    <dbReference type="NCBI Taxonomy" id="34073"/>
    <lineage>
        <taxon>Bacteria</taxon>
        <taxon>Pseudomonadati</taxon>
        <taxon>Pseudomonadota</taxon>
        <taxon>Betaproteobacteria</taxon>
        <taxon>Burkholderiales</taxon>
        <taxon>Comamonadaceae</taxon>
        <taxon>Variovorax</taxon>
    </lineage>
</organism>
<evidence type="ECO:0000313" key="1">
    <source>
        <dbReference type="EMBL" id="KLN52510.1"/>
    </source>
</evidence>
<dbReference type="InterPro" id="IPR007709">
    <property type="entry name" value="N-FG_amidohydro"/>
</dbReference>
<dbReference type="AlphaFoldDB" id="A0A0H2M627"/>
<protein>
    <submittedName>
        <fullName evidence="1">N-formylglutamate amidohydrolase</fullName>
    </submittedName>
</protein>
<accession>A0A0H2M627</accession>
<proteinExistence type="predicted"/>
<dbReference type="SUPFAM" id="SSF53187">
    <property type="entry name" value="Zn-dependent exopeptidases"/>
    <property type="match status" value="1"/>
</dbReference>
<dbReference type="PATRIC" id="fig|34073.19.peg.6558"/>
<sequence length="290" mass="32251">MHPVLKLIQTRAQVTSVAGHTPLVLDSPHSGTVYPEDFRPVCDLATLRRAEDTHVEKLYAFAPAMGAAWIEAHFPRSYLDANRDTTELDTALLDGPWTEPLSTDPRVLSKVRLGKGLVWKLTDEGLPIYDRLLGVDEVRGRIDNCWRPYHAAVAEAIDAAHARHGYSIHINCHSMPAIAGSHATDFPGLVHADFVIGDRDGSTADPALSQRICEHLRARGYSVDYNHPYKGVELVRRHGRPAEHRHSIQVEVNRKLYMDEATLALDEAGAARLRQDLQSMVAMLLATDPR</sequence>